<evidence type="ECO:0000259" key="1">
    <source>
        <dbReference type="Pfam" id="PF05099"/>
    </source>
</evidence>
<feature type="domain" description="Co-chaperone DjlA N-terminal" evidence="1">
    <location>
        <begin position="59"/>
        <end position="146"/>
    </location>
</feature>
<dbReference type="InterPro" id="IPR007791">
    <property type="entry name" value="DjlA_N"/>
</dbReference>
<sequence>MHIIIGAITALAGLIWALVALQRAGVKLGALDPFAWYRRMQWQKKYADKPLYCLSDPMDAAAVLLLATAKCEGEVSAEQKQALLEIFGTEFSLSPDEAADLLVACAHLIRNEVYLLDNLERVLERSKDRFTAAQVSSLVALMRRIANLEPPANEEQRKLIDATRNYFDERAKAQEAWR</sequence>
<dbReference type="AlphaFoldDB" id="A0A1F6VB47"/>
<comment type="caution">
    <text evidence="2">The sequence shown here is derived from an EMBL/GenBank/DDBJ whole genome shotgun (WGS) entry which is preliminary data.</text>
</comment>
<evidence type="ECO:0000313" key="2">
    <source>
        <dbReference type="EMBL" id="OGI66808.1"/>
    </source>
</evidence>
<dbReference type="EMBL" id="MFSP01000077">
    <property type="protein sequence ID" value="OGI66808.1"/>
    <property type="molecule type" value="Genomic_DNA"/>
</dbReference>
<dbReference type="Proteomes" id="UP000179076">
    <property type="component" value="Unassembled WGS sequence"/>
</dbReference>
<accession>A0A1F6VB47</accession>
<protein>
    <recommendedName>
        <fullName evidence="1">Co-chaperone DjlA N-terminal domain-containing protein</fullName>
    </recommendedName>
</protein>
<reference evidence="2 3" key="1">
    <citation type="journal article" date="2016" name="Nat. Commun.">
        <title>Thousands of microbial genomes shed light on interconnected biogeochemical processes in an aquifer system.</title>
        <authorList>
            <person name="Anantharaman K."/>
            <person name="Brown C.T."/>
            <person name="Hug L.A."/>
            <person name="Sharon I."/>
            <person name="Castelle C.J."/>
            <person name="Probst A.J."/>
            <person name="Thomas B.C."/>
            <person name="Singh A."/>
            <person name="Wilkins M.J."/>
            <person name="Karaoz U."/>
            <person name="Brodie E.L."/>
            <person name="Williams K.H."/>
            <person name="Hubbard S.S."/>
            <person name="Banfield J.F."/>
        </authorList>
    </citation>
    <scope>NUCLEOTIDE SEQUENCE [LARGE SCALE GENOMIC DNA]</scope>
</reference>
<evidence type="ECO:0000313" key="3">
    <source>
        <dbReference type="Proteomes" id="UP000179076"/>
    </source>
</evidence>
<dbReference type="InterPro" id="IPR029024">
    <property type="entry name" value="TerB-like"/>
</dbReference>
<name>A0A1F6VB47_9PROT</name>
<dbReference type="SUPFAM" id="SSF158682">
    <property type="entry name" value="TerB-like"/>
    <property type="match status" value="1"/>
</dbReference>
<proteinExistence type="predicted"/>
<dbReference type="Pfam" id="PF05099">
    <property type="entry name" value="TerB"/>
    <property type="match status" value="1"/>
</dbReference>
<gene>
    <name evidence="2" type="ORF">A2W18_01635</name>
</gene>
<organism evidence="2 3">
    <name type="scientific">Candidatus Muproteobacteria bacterium RBG_16_60_9</name>
    <dbReference type="NCBI Taxonomy" id="1817755"/>
    <lineage>
        <taxon>Bacteria</taxon>
        <taxon>Pseudomonadati</taxon>
        <taxon>Pseudomonadota</taxon>
        <taxon>Candidatus Muproteobacteria</taxon>
    </lineage>
</organism>